<evidence type="ECO:0000313" key="1">
    <source>
        <dbReference type="EMBL" id="AJG20761.1"/>
    </source>
</evidence>
<dbReference type="AlphaFoldDB" id="A0A0C4YJA2"/>
<dbReference type="OrthoDB" id="8905216at2"/>
<sequence length="124" mass="13574">MEPLSFEFVTVEEARLILDGAVPTQGEPDWAGQRQPETAEAKTLSATALKWLAVLPPQARPLELCRSYPRIGNQLAALWADPAALSNFLADLLIDKRGGRQGFPGGIALELSQLQEHVLRTMEP</sequence>
<evidence type="ECO:0000313" key="2">
    <source>
        <dbReference type="Proteomes" id="UP000031843"/>
    </source>
</evidence>
<proteinExistence type="predicted"/>
<name>A0A0C4YJA2_9BURK</name>
<keyword evidence="2" id="KW-1185">Reference proteome</keyword>
<dbReference type="RefSeq" id="WP_043349131.1">
    <property type="nucleotide sequence ID" value="NZ_CP010536.1"/>
</dbReference>
<gene>
    <name evidence="1" type="ORF">RR42_m3393</name>
</gene>
<organism evidence="1 2">
    <name type="scientific">Cupriavidus basilensis</name>
    <dbReference type="NCBI Taxonomy" id="68895"/>
    <lineage>
        <taxon>Bacteria</taxon>
        <taxon>Pseudomonadati</taxon>
        <taxon>Pseudomonadota</taxon>
        <taxon>Betaproteobacteria</taxon>
        <taxon>Burkholderiales</taxon>
        <taxon>Burkholderiaceae</taxon>
        <taxon>Cupriavidus</taxon>
    </lineage>
</organism>
<dbReference type="KEGG" id="cbw:RR42_m3393"/>
<accession>A0A0C4YJA2</accession>
<dbReference type="EMBL" id="CP010536">
    <property type="protein sequence ID" value="AJG20761.1"/>
    <property type="molecule type" value="Genomic_DNA"/>
</dbReference>
<reference evidence="1 2" key="1">
    <citation type="journal article" date="2015" name="Genome Announc.">
        <title>Complete Genome Sequence of Cupriavidus basilensis 4G11, Isolated from the Oak Ridge Field Research Center Site.</title>
        <authorList>
            <person name="Ray J."/>
            <person name="Waters R.J."/>
            <person name="Skerker J.M."/>
            <person name="Kuehl J.V."/>
            <person name="Price M.N."/>
            <person name="Huang J."/>
            <person name="Chakraborty R."/>
            <person name="Arkin A.P."/>
            <person name="Deutschbauer A."/>
        </authorList>
    </citation>
    <scope>NUCLEOTIDE SEQUENCE [LARGE SCALE GENOMIC DNA]</scope>
    <source>
        <strain evidence="1">4G11</strain>
    </source>
</reference>
<protein>
    <submittedName>
        <fullName evidence="1">Uncharacterized protein</fullName>
    </submittedName>
</protein>
<dbReference type="Proteomes" id="UP000031843">
    <property type="component" value="Chromosome main"/>
</dbReference>